<reference evidence="4 5" key="1">
    <citation type="submission" date="2023-11" db="EMBL/GenBank/DDBJ databases">
        <title>A Novel Polar Bacteriovorax (B. antarcticus) Isolated from the Biocrust in Antarctica.</title>
        <authorList>
            <person name="Mun W."/>
            <person name="Choi S.Y."/>
            <person name="Mitchell R.J."/>
        </authorList>
    </citation>
    <scope>NUCLEOTIDE SEQUENCE [LARGE SCALE GENOMIC DNA]</scope>
    <source>
        <strain evidence="4 5">PP10</strain>
    </source>
</reference>
<dbReference type="RefSeq" id="WP_323578613.1">
    <property type="nucleotide sequence ID" value="NZ_JAYGJQ010000003.1"/>
</dbReference>
<dbReference type="EMBL" id="JAYGJQ010000003">
    <property type="protein sequence ID" value="MEA9358281.1"/>
    <property type="molecule type" value="Genomic_DNA"/>
</dbReference>
<keyword evidence="5" id="KW-1185">Reference proteome</keyword>
<name>A0ABU5VYZ8_9BACT</name>
<dbReference type="SUPFAM" id="SSF52172">
    <property type="entry name" value="CheY-like"/>
    <property type="match status" value="1"/>
</dbReference>
<dbReference type="InterPro" id="IPR001789">
    <property type="entry name" value="Sig_transdc_resp-reg_receiver"/>
</dbReference>
<dbReference type="Proteomes" id="UP001302274">
    <property type="component" value="Unassembled WGS sequence"/>
</dbReference>
<protein>
    <submittedName>
        <fullName evidence="4">Response regulator</fullName>
    </submittedName>
</protein>
<keyword evidence="1 2" id="KW-0597">Phosphoprotein</keyword>
<dbReference type="PANTHER" id="PTHR44591">
    <property type="entry name" value="STRESS RESPONSE REGULATOR PROTEIN 1"/>
    <property type="match status" value="1"/>
</dbReference>
<dbReference type="Gene3D" id="3.40.50.2300">
    <property type="match status" value="1"/>
</dbReference>
<dbReference type="PROSITE" id="PS50110">
    <property type="entry name" value="RESPONSE_REGULATORY"/>
    <property type="match status" value="1"/>
</dbReference>
<evidence type="ECO:0000256" key="2">
    <source>
        <dbReference type="PROSITE-ProRule" id="PRU00169"/>
    </source>
</evidence>
<sequence>MRLADKILGGTKILCVDDSLDVVEFLSTFLIKKGAEITTCISGEEAVTILMKERFDILISDLSIPAGLDGYDLVHALRKMEKENPDRKATPSIMISGDALRPSRKRRFADFQVYMPKPFDATRLVYIIERLAEADAEAVKMGSLAGWEAKQATEAALIATEVAAAATAAATDATLAALNATKSAVKATEMASKAEMDAVTASVSAPPHHS</sequence>
<dbReference type="PANTHER" id="PTHR44591:SF3">
    <property type="entry name" value="RESPONSE REGULATORY DOMAIN-CONTAINING PROTEIN"/>
    <property type="match status" value="1"/>
</dbReference>
<dbReference type="InterPro" id="IPR011006">
    <property type="entry name" value="CheY-like_superfamily"/>
</dbReference>
<feature type="modified residue" description="4-aspartylphosphate" evidence="2">
    <location>
        <position position="61"/>
    </location>
</feature>
<evidence type="ECO:0000313" key="4">
    <source>
        <dbReference type="EMBL" id="MEA9358281.1"/>
    </source>
</evidence>
<organism evidence="4 5">
    <name type="scientific">Bacteriovorax antarcticus</name>
    <dbReference type="NCBI Taxonomy" id="3088717"/>
    <lineage>
        <taxon>Bacteria</taxon>
        <taxon>Pseudomonadati</taxon>
        <taxon>Bdellovibrionota</taxon>
        <taxon>Bacteriovoracia</taxon>
        <taxon>Bacteriovoracales</taxon>
        <taxon>Bacteriovoracaceae</taxon>
        <taxon>Bacteriovorax</taxon>
    </lineage>
</organism>
<dbReference type="Pfam" id="PF00072">
    <property type="entry name" value="Response_reg"/>
    <property type="match status" value="1"/>
</dbReference>
<evidence type="ECO:0000313" key="5">
    <source>
        <dbReference type="Proteomes" id="UP001302274"/>
    </source>
</evidence>
<gene>
    <name evidence="4" type="ORF">SHI21_18745</name>
</gene>
<feature type="domain" description="Response regulatory" evidence="3">
    <location>
        <begin position="12"/>
        <end position="132"/>
    </location>
</feature>
<evidence type="ECO:0000259" key="3">
    <source>
        <dbReference type="PROSITE" id="PS50110"/>
    </source>
</evidence>
<accession>A0ABU5VYZ8</accession>
<dbReference type="InterPro" id="IPR050595">
    <property type="entry name" value="Bact_response_regulator"/>
</dbReference>
<evidence type="ECO:0000256" key="1">
    <source>
        <dbReference type="ARBA" id="ARBA00022553"/>
    </source>
</evidence>
<proteinExistence type="predicted"/>
<comment type="caution">
    <text evidence="4">The sequence shown here is derived from an EMBL/GenBank/DDBJ whole genome shotgun (WGS) entry which is preliminary data.</text>
</comment>
<dbReference type="SMART" id="SM00448">
    <property type="entry name" value="REC"/>
    <property type="match status" value="1"/>
</dbReference>